<dbReference type="AlphaFoldDB" id="A0A3N2SDY9"/>
<dbReference type="InterPro" id="IPR038996">
    <property type="entry name" value="Gp14"/>
</dbReference>
<protein>
    <recommendedName>
        <fullName evidence="4">Phage protein</fullName>
    </recommendedName>
</protein>
<organism evidence="2 3">
    <name type="scientific">Kluyvera ascorbata</name>
    <dbReference type="NCBI Taxonomy" id="51288"/>
    <lineage>
        <taxon>Bacteria</taxon>
        <taxon>Pseudomonadati</taxon>
        <taxon>Pseudomonadota</taxon>
        <taxon>Gammaproteobacteria</taxon>
        <taxon>Enterobacterales</taxon>
        <taxon>Enterobacteriaceae</taxon>
        <taxon>Kluyvera</taxon>
    </lineage>
</organism>
<evidence type="ECO:0000256" key="1">
    <source>
        <dbReference type="SAM" id="MobiDB-lite"/>
    </source>
</evidence>
<sequence length="193" mass="19755">MCSPAIALAGATVALSGVSAYNQYQSGKYTAAVAEQNANVAEAQAQDSINRGNAQADEVRRRNRQAAGTQAATMGATGADLSTGNALDIFGDTAQFGALDALTTVNNAQREAYGYEVQAANYKAQASSARQQGNIGALTTLLTAPLNAYGAYKMGGGTWSPFKTSVTSGGGSTPMLSNKGFVNSNSQFKLGGY</sequence>
<evidence type="ECO:0000313" key="2">
    <source>
        <dbReference type="EMBL" id="ROU17791.1"/>
    </source>
</evidence>
<dbReference type="EMBL" id="RHFN01000002">
    <property type="protein sequence ID" value="ROU17791.1"/>
    <property type="molecule type" value="Genomic_DNA"/>
</dbReference>
<accession>A0A3N2SDY9</accession>
<dbReference type="Proteomes" id="UP000268051">
    <property type="component" value="Unassembled WGS sequence"/>
</dbReference>
<comment type="caution">
    <text evidence="2">The sequence shown here is derived from an EMBL/GenBank/DDBJ whole genome shotgun (WGS) entry which is preliminary data.</text>
</comment>
<dbReference type="OrthoDB" id="6894114at2"/>
<proteinExistence type="predicted"/>
<gene>
    <name evidence="2" type="ORF">EB837_02935</name>
</gene>
<feature type="region of interest" description="Disordered" evidence="1">
    <location>
        <begin position="44"/>
        <end position="71"/>
    </location>
</feature>
<evidence type="ECO:0000313" key="3">
    <source>
        <dbReference type="Proteomes" id="UP000268051"/>
    </source>
</evidence>
<reference evidence="2 3" key="1">
    <citation type="submission" date="2018-10" db="EMBL/GenBank/DDBJ databases">
        <title>Horizontal transference of carbapenem resistance between Klebsiella pneumoniae and Kluyvera ascorbata during abdominal infection: a case report.</title>
        <authorList>
            <person name="Raro O.H.F."/>
            <person name="Lima-Morales D."/>
            <person name="Barth A.L."/>
            <person name="Paim T.G.S."/>
            <person name="Mott M.P."/>
            <person name="Riche C.V.W."/>
            <person name="Teixeira U.F."/>
            <person name="Waechter F."/>
            <person name="Dias C.A.G."/>
        </authorList>
    </citation>
    <scope>NUCLEOTIDE SEQUENCE [LARGE SCALE GENOMIC DNA]</scope>
    <source>
        <strain evidence="2 3">OT2</strain>
    </source>
</reference>
<evidence type="ECO:0008006" key="4">
    <source>
        <dbReference type="Google" id="ProtNLM"/>
    </source>
</evidence>
<name>A0A3N2SDY9_9ENTR</name>
<dbReference type="Pfam" id="PF24072">
    <property type="entry name" value="T7_gp14"/>
    <property type="match status" value="1"/>
</dbReference>
<dbReference type="RefSeq" id="WP_123650284.1">
    <property type="nucleotide sequence ID" value="NZ_RHFN01000002.1"/>
</dbReference>